<dbReference type="GO" id="GO:0005886">
    <property type="term" value="C:plasma membrane"/>
    <property type="evidence" value="ECO:0007669"/>
    <property type="project" value="UniProtKB-SubCell"/>
</dbReference>
<dbReference type="RefSeq" id="WP_184984767.1">
    <property type="nucleotide sequence ID" value="NZ_BAAALO010000020.1"/>
</dbReference>
<keyword evidence="5 6" id="KW-0472">Membrane</keyword>
<feature type="transmembrane region" description="Helical" evidence="6">
    <location>
        <begin position="32"/>
        <end position="51"/>
    </location>
</feature>
<evidence type="ECO:0000256" key="4">
    <source>
        <dbReference type="ARBA" id="ARBA00022989"/>
    </source>
</evidence>
<keyword evidence="4 6" id="KW-1133">Transmembrane helix</keyword>
<feature type="transmembrane region" description="Helical" evidence="6">
    <location>
        <begin position="57"/>
        <end position="80"/>
    </location>
</feature>
<gene>
    <name evidence="7" type="ORF">BJ992_004880</name>
</gene>
<comment type="subcellular location">
    <subcellularLocation>
        <location evidence="1">Cell membrane</location>
        <topology evidence="1">Multi-pass membrane protein</topology>
    </subcellularLocation>
</comment>
<protein>
    <submittedName>
        <fullName evidence="7">Multicomponent Na+:H+ antiporter subunit F</fullName>
    </submittedName>
</protein>
<dbReference type="Proteomes" id="UP000555564">
    <property type="component" value="Unassembled WGS sequence"/>
</dbReference>
<sequence>MTVVDLMLGVLAVIFLVALRSLVTGPSDADRLVALDLGFVVFVAAVALLAVRQRAPWMLILVLAATLVGFLATVAVAHLLDRRSR</sequence>
<reference evidence="7 8" key="1">
    <citation type="submission" date="2020-08" db="EMBL/GenBank/DDBJ databases">
        <title>Sequencing the genomes of 1000 actinobacteria strains.</title>
        <authorList>
            <person name="Klenk H.-P."/>
        </authorList>
    </citation>
    <scope>NUCLEOTIDE SEQUENCE [LARGE SCALE GENOMIC DNA]</scope>
    <source>
        <strain evidence="7 8">DSM 44936</strain>
    </source>
</reference>
<evidence type="ECO:0000256" key="3">
    <source>
        <dbReference type="ARBA" id="ARBA00022692"/>
    </source>
</evidence>
<dbReference type="AlphaFoldDB" id="A0A7X0IIU7"/>
<dbReference type="EMBL" id="JACHIU010000001">
    <property type="protein sequence ID" value="MBB6475449.1"/>
    <property type="molecule type" value="Genomic_DNA"/>
</dbReference>
<organism evidence="7 8">
    <name type="scientific">Sphaerisporangium rubeum</name>
    <dbReference type="NCBI Taxonomy" id="321317"/>
    <lineage>
        <taxon>Bacteria</taxon>
        <taxon>Bacillati</taxon>
        <taxon>Actinomycetota</taxon>
        <taxon>Actinomycetes</taxon>
        <taxon>Streptosporangiales</taxon>
        <taxon>Streptosporangiaceae</taxon>
        <taxon>Sphaerisporangium</taxon>
    </lineage>
</organism>
<name>A0A7X0IIU7_9ACTN</name>
<keyword evidence="3 6" id="KW-0812">Transmembrane</keyword>
<keyword evidence="8" id="KW-1185">Reference proteome</keyword>
<evidence type="ECO:0000313" key="8">
    <source>
        <dbReference type="Proteomes" id="UP000555564"/>
    </source>
</evidence>
<evidence type="ECO:0000256" key="1">
    <source>
        <dbReference type="ARBA" id="ARBA00004651"/>
    </source>
</evidence>
<comment type="caution">
    <text evidence="7">The sequence shown here is derived from an EMBL/GenBank/DDBJ whole genome shotgun (WGS) entry which is preliminary data.</text>
</comment>
<evidence type="ECO:0000256" key="2">
    <source>
        <dbReference type="ARBA" id="ARBA00022475"/>
    </source>
</evidence>
<evidence type="ECO:0000256" key="6">
    <source>
        <dbReference type="SAM" id="Phobius"/>
    </source>
</evidence>
<feature type="transmembrane region" description="Helical" evidence="6">
    <location>
        <begin position="6"/>
        <end position="23"/>
    </location>
</feature>
<dbReference type="InterPro" id="IPR007208">
    <property type="entry name" value="MrpF/PhaF-like"/>
</dbReference>
<proteinExistence type="predicted"/>
<keyword evidence="2" id="KW-1003">Cell membrane</keyword>
<evidence type="ECO:0000256" key="5">
    <source>
        <dbReference type="ARBA" id="ARBA00023136"/>
    </source>
</evidence>
<accession>A0A7X0IIU7</accession>
<dbReference type="Pfam" id="PF04066">
    <property type="entry name" value="MrpF_PhaF"/>
    <property type="match status" value="1"/>
</dbReference>
<evidence type="ECO:0000313" key="7">
    <source>
        <dbReference type="EMBL" id="MBB6475449.1"/>
    </source>
</evidence>
<dbReference type="GO" id="GO:0015075">
    <property type="term" value="F:monoatomic ion transmembrane transporter activity"/>
    <property type="evidence" value="ECO:0007669"/>
    <property type="project" value="InterPro"/>
</dbReference>